<keyword evidence="3" id="KW-1185">Reference proteome</keyword>
<name>A0AA35UXK8_9PROT</name>
<evidence type="ECO:0000313" key="2">
    <source>
        <dbReference type="EMBL" id="CAI9121474.1"/>
    </source>
</evidence>
<organism evidence="2 3">
    <name type="scientific">Brytella acorum</name>
    <dbReference type="NCBI Taxonomy" id="2959299"/>
    <lineage>
        <taxon>Bacteria</taxon>
        <taxon>Pseudomonadati</taxon>
        <taxon>Pseudomonadota</taxon>
        <taxon>Alphaproteobacteria</taxon>
        <taxon>Acetobacterales</taxon>
        <taxon>Acetobacteraceae</taxon>
        <taxon>Brytella</taxon>
    </lineage>
</organism>
<dbReference type="EMBL" id="CATKSH010000016">
    <property type="protein sequence ID" value="CAI9121474.1"/>
    <property type="molecule type" value="Genomic_DNA"/>
</dbReference>
<evidence type="ECO:0000313" key="3">
    <source>
        <dbReference type="Proteomes" id="UP001176960"/>
    </source>
</evidence>
<dbReference type="Proteomes" id="UP001176960">
    <property type="component" value="Unassembled WGS sequence"/>
</dbReference>
<accession>A0AA35UXK8</accession>
<dbReference type="RefSeq" id="WP_289843636.1">
    <property type="nucleotide sequence ID" value="NZ_CATKSH010000016.1"/>
</dbReference>
<feature type="coiled-coil region" evidence="1">
    <location>
        <begin position="71"/>
        <end position="98"/>
    </location>
</feature>
<proteinExistence type="predicted"/>
<protein>
    <submittedName>
        <fullName evidence="2">Uncharacterized protein</fullName>
    </submittedName>
</protein>
<comment type="caution">
    <text evidence="2">The sequence shown here is derived from an EMBL/GenBank/DDBJ whole genome shotgun (WGS) entry which is preliminary data.</text>
</comment>
<sequence length="98" mass="11324">MTALEAITAQDAPLGHDWLNEGADNFRRALIVLTKLHATPEKMNIDNCERSLRRAARTLIDLWGRVQDEKIEQEKALLARMERLRDGLREDNRRAEMA</sequence>
<dbReference type="AlphaFoldDB" id="A0AA35UXK8"/>
<reference evidence="2" key="1">
    <citation type="submission" date="2023-03" db="EMBL/GenBank/DDBJ databases">
        <authorList>
            <person name="Cleenwerck I."/>
        </authorList>
    </citation>
    <scope>NUCLEOTIDE SEQUENCE</scope>
    <source>
        <strain evidence="2">LMG 32879</strain>
    </source>
</reference>
<evidence type="ECO:0000256" key="1">
    <source>
        <dbReference type="SAM" id="Coils"/>
    </source>
</evidence>
<gene>
    <name evidence="2" type="ORF">LMG32879_002321</name>
</gene>
<keyword evidence="1" id="KW-0175">Coiled coil</keyword>